<name>A0A023AVB4_GRENI</name>
<evidence type="ECO:0000313" key="2">
    <source>
        <dbReference type="EMBL" id="EZG42724.1"/>
    </source>
</evidence>
<dbReference type="AlphaFoldDB" id="A0A023AVB4"/>
<organism evidence="2 3">
    <name type="scientific">Gregarina niphandrodes</name>
    <name type="common">Septate eugregarine</name>
    <dbReference type="NCBI Taxonomy" id="110365"/>
    <lineage>
        <taxon>Eukaryota</taxon>
        <taxon>Sar</taxon>
        <taxon>Alveolata</taxon>
        <taxon>Apicomplexa</taxon>
        <taxon>Conoidasida</taxon>
        <taxon>Gregarinasina</taxon>
        <taxon>Eugregarinorida</taxon>
        <taxon>Gregarinidae</taxon>
        <taxon>Gregarina</taxon>
    </lineage>
</organism>
<keyword evidence="3" id="KW-1185">Reference proteome</keyword>
<dbReference type="OrthoDB" id="106344at2759"/>
<dbReference type="Pfam" id="PF17921">
    <property type="entry name" value="Integrase_H2C2"/>
    <property type="match status" value="1"/>
</dbReference>
<dbReference type="PANTHER" id="PTHR37984">
    <property type="entry name" value="PROTEIN CBG26694"/>
    <property type="match status" value="1"/>
</dbReference>
<feature type="non-terminal residue" evidence="2">
    <location>
        <position position="1"/>
    </location>
</feature>
<dbReference type="InterPro" id="IPR041588">
    <property type="entry name" value="Integrase_H2C2"/>
</dbReference>
<dbReference type="VEuPathDB" id="CryptoDB:GNI_234180"/>
<dbReference type="Proteomes" id="UP000019763">
    <property type="component" value="Unassembled WGS sequence"/>
</dbReference>
<sequence>LARWRSRLCEFDIQLQHVAGKDNGLADWLSRLPEDHDVTAGEISVPIVLCVGEAPPALSIALLKAQSPPDFVRGKLTCVDGFWLHALTRRLYIPDKLRSVFLRMLHGAPATGHAGYNRCLARACRYVWWPTLEEDLKRHIDRCRL</sequence>
<dbReference type="Gene3D" id="1.10.340.70">
    <property type="match status" value="1"/>
</dbReference>
<reference evidence="2" key="1">
    <citation type="submission" date="2013-12" db="EMBL/GenBank/DDBJ databases">
        <authorList>
            <person name="Omoto C.K."/>
            <person name="Sibley D."/>
            <person name="Venepally P."/>
            <person name="Hadjithomas M."/>
            <person name="Karamycheva S."/>
            <person name="Brunk B."/>
            <person name="Roos D."/>
            <person name="Caler E."/>
            <person name="Lorenzi H."/>
        </authorList>
    </citation>
    <scope>NUCLEOTIDE SEQUENCE</scope>
</reference>
<feature type="domain" description="Integrase zinc-binding" evidence="1">
    <location>
        <begin position="93"/>
        <end position="144"/>
    </location>
</feature>
<proteinExistence type="predicted"/>
<dbReference type="EMBL" id="AFNH02001875">
    <property type="protein sequence ID" value="EZG42724.1"/>
    <property type="molecule type" value="Genomic_DNA"/>
</dbReference>
<comment type="caution">
    <text evidence="2">The sequence shown here is derived from an EMBL/GenBank/DDBJ whole genome shotgun (WGS) entry which is preliminary data.</text>
</comment>
<feature type="non-terminal residue" evidence="2">
    <location>
        <position position="145"/>
    </location>
</feature>
<accession>A0A023AVB4</accession>
<protein>
    <submittedName>
        <fullName evidence="2">Polyprotein</fullName>
    </submittedName>
</protein>
<evidence type="ECO:0000313" key="3">
    <source>
        <dbReference type="Proteomes" id="UP000019763"/>
    </source>
</evidence>
<dbReference type="GeneID" id="22916781"/>
<gene>
    <name evidence="2" type="ORF">GNI_234180</name>
</gene>
<dbReference type="PANTHER" id="PTHR37984:SF9">
    <property type="entry name" value="INTEGRASE CATALYTIC DOMAIN-CONTAINING PROTEIN"/>
    <property type="match status" value="1"/>
</dbReference>
<dbReference type="InterPro" id="IPR050951">
    <property type="entry name" value="Retrovirus_Pol_polyprotein"/>
</dbReference>
<evidence type="ECO:0000259" key="1">
    <source>
        <dbReference type="Pfam" id="PF17921"/>
    </source>
</evidence>
<dbReference type="RefSeq" id="XP_011134805.1">
    <property type="nucleotide sequence ID" value="XM_011136503.1"/>
</dbReference>